<dbReference type="InterPro" id="IPR011041">
    <property type="entry name" value="Quinoprot_gluc/sorb_DH_b-prop"/>
</dbReference>
<keyword evidence="2 4" id="KW-0479">Metal-binding</keyword>
<feature type="signal peptide" evidence="5">
    <location>
        <begin position="1"/>
        <end position="23"/>
    </location>
</feature>
<dbReference type="InterPro" id="IPR036909">
    <property type="entry name" value="Cyt_c-like_dom_sf"/>
</dbReference>
<name>B4D983_9BACT</name>
<protein>
    <submittedName>
        <fullName evidence="7">Cytochrome c class I</fullName>
    </submittedName>
</protein>
<dbReference type="SUPFAM" id="SSF50952">
    <property type="entry name" value="Soluble quinoprotein glucose dehydrogenase"/>
    <property type="match status" value="1"/>
</dbReference>
<dbReference type="InterPro" id="IPR009056">
    <property type="entry name" value="Cyt_c-like_dom"/>
</dbReference>
<keyword evidence="8" id="KW-1185">Reference proteome</keyword>
<evidence type="ECO:0000256" key="1">
    <source>
        <dbReference type="ARBA" id="ARBA00022617"/>
    </source>
</evidence>
<evidence type="ECO:0000313" key="8">
    <source>
        <dbReference type="Proteomes" id="UP000005824"/>
    </source>
</evidence>
<comment type="caution">
    <text evidence="7">The sequence shown here is derived from an EMBL/GenBank/DDBJ whole genome shotgun (WGS) entry which is preliminary data.</text>
</comment>
<keyword evidence="3 4" id="KW-0408">Iron</keyword>
<organism evidence="7 8">
    <name type="scientific">Chthoniobacter flavus Ellin428</name>
    <dbReference type="NCBI Taxonomy" id="497964"/>
    <lineage>
        <taxon>Bacteria</taxon>
        <taxon>Pseudomonadati</taxon>
        <taxon>Verrucomicrobiota</taxon>
        <taxon>Spartobacteria</taxon>
        <taxon>Chthoniobacterales</taxon>
        <taxon>Chthoniobacteraceae</taxon>
        <taxon>Chthoniobacter</taxon>
    </lineage>
</organism>
<dbReference type="EMBL" id="ABVL01000025">
    <property type="protein sequence ID" value="EDY16986.1"/>
    <property type="molecule type" value="Genomic_DNA"/>
</dbReference>
<dbReference type="InterPro" id="IPR012938">
    <property type="entry name" value="Glc/Sorbosone_DH"/>
</dbReference>
<dbReference type="GO" id="GO:0020037">
    <property type="term" value="F:heme binding"/>
    <property type="evidence" value="ECO:0007669"/>
    <property type="project" value="InterPro"/>
</dbReference>
<dbReference type="PANTHER" id="PTHR35008">
    <property type="entry name" value="BLL4482 PROTEIN-RELATED"/>
    <property type="match status" value="1"/>
</dbReference>
<dbReference type="InterPro" id="IPR051459">
    <property type="entry name" value="Cytochrome_c-type_DH"/>
</dbReference>
<keyword evidence="1 4" id="KW-0349">Heme</keyword>
<evidence type="ECO:0000256" key="4">
    <source>
        <dbReference type="PROSITE-ProRule" id="PRU00433"/>
    </source>
</evidence>
<evidence type="ECO:0000259" key="6">
    <source>
        <dbReference type="PROSITE" id="PS51007"/>
    </source>
</evidence>
<dbReference type="Pfam" id="PF00034">
    <property type="entry name" value="Cytochrom_C"/>
    <property type="match status" value="1"/>
</dbReference>
<dbReference type="GO" id="GO:0009055">
    <property type="term" value="F:electron transfer activity"/>
    <property type="evidence" value="ECO:0007669"/>
    <property type="project" value="InterPro"/>
</dbReference>
<evidence type="ECO:0000313" key="7">
    <source>
        <dbReference type="EMBL" id="EDY16986.1"/>
    </source>
</evidence>
<feature type="domain" description="Cytochrome c" evidence="6">
    <location>
        <begin position="28"/>
        <end position="116"/>
    </location>
</feature>
<dbReference type="PANTHER" id="PTHR35008:SF8">
    <property type="entry name" value="ALCOHOL DEHYDROGENASE CYTOCHROME C SUBUNIT"/>
    <property type="match status" value="1"/>
</dbReference>
<dbReference type="eggNOG" id="COG2133">
    <property type="taxonomic scope" value="Bacteria"/>
</dbReference>
<accession>B4D983</accession>
<evidence type="ECO:0000256" key="3">
    <source>
        <dbReference type="ARBA" id="ARBA00023004"/>
    </source>
</evidence>
<proteinExistence type="predicted"/>
<reference evidence="7 8" key="1">
    <citation type="journal article" date="2011" name="J. Bacteriol.">
        <title>Genome sequence of Chthoniobacter flavus Ellin428, an aerobic heterotrophic soil bacterium.</title>
        <authorList>
            <person name="Kant R."/>
            <person name="van Passel M.W."/>
            <person name="Palva A."/>
            <person name="Lucas S."/>
            <person name="Lapidus A."/>
            <person name="Glavina Del Rio T."/>
            <person name="Dalin E."/>
            <person name="Tice H."/>
            <person name="Bruce D."/>
            <person name="Goodwin L."/>
            <person name="Pitluck S."/>
            <person name="Larimer F.W."/>
            <person name="Land M.L."/>
            <person name="Hauser L."/>
            <person name="Sangwan P."/>
            <person name="de Vos W.M."/>
            <person name="Janssen P.H."/>
            <person name="Smidt H."/>
        </authorList>
    </citation>
    <scope>NUCLEOTIDE SEQUENCE [LARGE SCALE GENOMIC DNA]</scope>
    <source>
        <strain evidence="7 8">Ellin428</strain>
    </source>
</reference>
<evidence type="ECO:0000256" key="5">
    <source>
        <dbReference type="SAM" id="SignalP"/>
    </source>
</evidence>
<dbReference type="InterPro" id="IPR011042">
    <property type="entry name" value="6-blade_b-propeller_TolB-like"/>
</dbReference>
<evidence type="ECO:0000256" key="2">
    <source>
        <dbReference type="ARBA" id="ARBA00022723"/>
    </source>
</evidence>
<dbReference type="AlphaFoldDB" id="B4D983"/>
<dbReference type="InParanoid" id="B4D983"/>
<dbReference type="SUPFAM" id="SSF46626">
    <property type="entry name" value="Cytochrome c"/>
    <property type="match status" value="1"/>
</dbReference>
<keyword evidence="5" id="KW-0732">Signal</keyword>
<dbReference type="Proteomes" id="UP000005824">
    <property type="component" value="Unassembled WGS sequence"/>
</dbReference>
<dbReference type="PROSITE" id="PS51007">
    <property type="entry name" value="CYTC"/>
    <property type="match status" value="1"/>
</dbReference>
<feature type="chain" id="PRO_5002803020" evidence="5">
    <location>
        <begin position="24"/>
        <end position="434"/>
    </location>
</feature>
<dbReference type="Gene3D" id="1.10.760.10">
    <property type="entry name" value="Cytochrome c-like domain"/>
    <property type="match status" value="1"/>
</dbReference>
<dbReference type="RefSeq" id="WP_006982794.1">
    <property type="nucleotide sequence ID" value="NZ_ABVL01000025.1"/>
</dbReference>
<sequence>MIFANFRRLAPLFCVLGLVSVHAAPPADQMARGQKTFTEKCSMCHQPNGAGVPTVFPPLAKSDWLKDKRDSVVKVLCEGLSGPVDVAGQHFDNLMPAQILDDQQVADVLTFVANSWGNEAPIFTADEVKTGRSNSRFPTYAELLKSAEYRPLPPAPEGFTLREVAKSPEFMTRLAMDPVKKTIYALAEKGSVYVLDMGVGAFVQIIKATDYLELGGVDAVTMGMTVDAQGRLWIVSNQKRKESLPHQNEVVIWRSSETVDGHPGKLMPWFRTRYPYGVGPYNHGVSHLAFGPDGMLYVNSGSRTDGGEPGNDPERSKGGEVDITACIWRLDPRAEQPKIEVYARGIRNAYGFAWDDAGDLFTFANGPDYNAPEEMDFVQPGQALRFSVSICRLAGEAGVPVFLYAATTAWIGVHSAGGESRSRRGWFARWLVDV</sequence>
<dbReference type="Gene3D" id="2.120.10.30">
    <property type="entry name" value="TolB, C-terminal domain"/>
    <property type="match status" value="1"/>
</dbReference>
<dbReference type="GO" id="GO:0046872">
    <property type="term" value="F:metal ion binding"/>
    <property type="evidence" value="ECO:0007669"/>
    <property type="project" value="UniProtKB-KW"/>
</dbReference>
<dbReference type="STRING" id="497964.CfE428DRAFT_5473"/>
<gene>
    <name evidence="7" type="ORF">CfE428DRAFT_5473</name>
</gene>
<dbReference type="Pfam" id="PF07995">
    <property type="entry name" value="GSDH"/>
    <property type="match status" value="1"/>
</dbReference>
<dbReference type="eggNOG" id="COG2010">
    <property type="taxonomic scope" value="Bacteria"/>
</dbReference>